<gene>
    <name evidence="3" type="ORF">SAMN04488128_1066</name>
</gene>
<keyword evidence="4" id="KW-1185">Reference proteome</keyword>
<evidence type="ECO:0000313" key="4">
    <source>
        <dbReference type="Proteomes" id="UP000190367"/>
    </source>
</evidence>
<keyword evidence="3" id="KW-0378">Hydrolase</keyword>
<dbReference type="SUPFAM" id="SSF51445">
    <property type="entry name" value="(Trans)glycosidases"/>
    <property type="match status" value="1"/>
</dbReference>
<dbReference type="InterPro" id="IPR017853">
    <property type="entry name" value="GH"/>
</dbReference>
<accession>A0A1T4TQH7</accession>
<dbReference type="PANTHER" id="PTHR42767">
    <property type="entry name" value="ENDO-BETA-1,6-GALACTANASE"/>
    <property type="match status" value="1"/>
</dbReference>
<dbReference type="InterPro" id="IPR013780">
    <property type="entry name" value="Glyco_hydro_b"/>
</dbReference>
<dbReference type="Gene3D" id="3.20.20.80">
    <property type="entry name" value="Glycosidases"/>
    <property type="match status" value="1"/>
</dbReference>
<dbReference type="InterPro" id="IPR039514">
    <property type="entry name" value="6GAL-like"/>
</dbReference>
<sequence>MHTLRLCVQPLMMNMKKITGALLGCMVLQQGISQHHPVIRVNIDLAVKAQTIHNFAASDAWSCQFTGTWPDDKRNQLADWLFSSDTTADGQPKGIGLSMWRFNIGAGSAGQGDASGIRDEWRRADCFLGTDHQYDWQQAAGQVWFLNAAKARGVQQFLGFLNSPPVTFTRNGKAFADKGQCNLSPEKYSAVAGFLKDVVLGVKRLTGITFDFVSPVNEPQWDWSDGGQEGCPYNNEQIYGLVKSIDQTFHQYQLPTRILIPEAGKLNYLYAGEDKPAKGTQTAAFFDPHSPTYLGDRSHVYKAVAGHSYFTTSPQDTAVAIRKKLYAALQGIPFWQSEYCILGDNAGEMNGSKVDLGMDAALYVARVIHTDLTVANAASWQWWLAISPYDYKDGLIYIDKNKAGGQVRDTKMLWVLGNYSRFVRPGAQRVAVQWKGDDTTRDICLSAYRNKDNTLALVIVNSGAADAAIEVRGKGVPHGGMRSYTTNTKSNLRPGNVNGRTLIVPARAVVTVTQQLNIYKQ</sequence>
<dbReference type="Proteomes" id="UP000190367">
    <property type="component" value="Unassembled WGS sequence"/>
</dbReference>
<dbReference type="EMBL" id="FUWZ01000006">
    <property type="protein sequence ID" value="SKA42716.1"/>
    <property type="molecule type" value="Genomic_DNA"/>
</dbReference>
<name>A0A1T4TQH7_9BACT</name>
<dbReference type="GO" id="GO:0004553">
    <property type="term" value="F:hydrolase activity, hydrolyzing O-glycosyl compounds"/>
    <property type="evidence" value="ECO:0007669"/>
    <property type="project" value="InterPro"/>
</dbReference>
<dbReference type="Gene3D" id="2.60.40.1180">
    <property type="entry name" value="Golgi alpha-mannosidase II"/>
    <property type="match status" value="1"/>
</dbReference>
<feature type="domain" description="Glycosyl hydrolase family 30 beta sandwich" evidence="2">
    <location>
        <begin position="426"/>
        <end position="512"/>
    </location>
</feature>
<organism evidence="3 4">
    <name type="scientific">Chitinophaga eiseniae</name>
    <dbReference type="NCBI Taxonomy" id="634771"/>
    <lineage>
        <taxon>Bacteria</taxon>
        <taxon>Pseudomonadati</taxon>
        <taxon>Bacteroidota</taxon>
        <taxon>Chitinophagia</taxon>
        <taxon>Chitinophagales</taxon>
        <taxon>Chitinophagaceae</taxon>
        <taxon>Chitinophaga</taxon>
    </lineage>
</organism>
<dbReference type="InterPro" id="IPR033452">
    <property type="entry name" value="GH30_C"/>
</dbReference>
<dbReference type="InterPro" id="IPR039743">
    <property type="entry name" value="6GAL/EXGAL"/>
</dbReference>
<feature type="domain" description="Endo-beta-1,6-galactanase-like" evidence="1">
    <location>
        <begin position="40"/>
        <end position="397"/>
    </location>
</feature>
<evidence type="ECO:0000259" key="1">
    <source>
        <dbReference type="Pfam" id="PF14587"/>
    </source>
</evidence>
<dbReference type="Pfam" id="PF14587">
    <property type="entry name" value="Glyco_hydr_30_2"/>
    <property type="match status" value="1"/>
</dbReference>
<evidence type="ECO:0000313" key="3">
    <source>
        <dbReference type="EMBL" id="SKA42716.1"/>
    </source>
</evidence>
<proteinExistence type="predicted"/>
<evidence type="ECO:0000259" key="2">
    <source>
        <dbReference type="Pfam" id="PF17189"/>
    </source>
</evidence>
<dbReference type="AlphaFoldDB" id="A0A1T4TQH7"/>
<dbReference type="Pfam" id="PF17189">
    <property type="entry name" value="Glyco_hydro_30C"/>
    <property type="match status" value="1"/>
</dbReference>
<reference evidence="4" key="1">
    <citation type="submission" date="2017-02" db="EMBL/GenBank/DDBJ databases">
        <authorList>
            <person name="Varghese N."/>
            <person name="Submissions S."/>
        </authorList>
    </citation>
    <scope>NUCLEOTIDE SEQUENCE [LARGE SCALE GENOMIC DNA]</scope>
    <source>
        <strain evidence="4">DSM 22224</strain>
    </source>
</reference>
<dbReference type="PANTHER" id="PTHR42767:SF1">
    <property type="entry name" value="ENDO-BETA-1,6-GALACTANASE-LIKE DOMAIN-CONTAINING PROTEIN"/>
    <property type="match status" value="1"/>
</dbReference>
<dbReference type="STRING" id="634771.SAMN04488128_1066"/>
<protein>
    <submittedName>
        <fullName evidence="3">O-Glycosyl hydrolase</fullName>
    </submittedName>
</protein>